<accession>A0ABR9UTN0</accession>
<reference evidence="1 2" key="1">
    <citation type="submission" date="2020-10" db="EMBL/GenBank/DDBJ databases">
        <authorList>
            <person name="Castelo-Branco R."/>
            <person name="Eusebio N."/>
            <person name="Adriana R."/>
            <person name="Vieira A."/>
            <person name="Brugerolle De Fraissinette N."/>
            <person name="Rezende De Castro R."/>
            <person name="Schneider M.P."/>
            <person name="Vasconcelos V."/>
            <person name="Leao P.N."/>
        </authorList>
    </citation>
    <scope>NUCLEOTIDE SEQUENCE [LARGE SCALE GENOMIC DNA]</scope>
    <source>
        <strain evidence="1 2">LEGE 06123</strain>
    </source>
</reference>
<protein>
    <submittedName>
        <fullName evidence="1">Uncharacterized protein</fullName>
    </submittedName>
</protein>
<organism evidence="1 2">
    <name type="scientific">Gloeocapsopsis crepidinum LEGE 06123</name>
    <dbReference type="NCBI Taxonomy" id="588587"/>
    <lineage>
        <taxon>Bacteria</taxon>
        <taxon>Bacillati</taxon>
        <taxon>Cyanobacteriota</taxon>
        <taxon>Cyanophyceae</taxon>
        <taxon>Oscillatoriophycideae</taxon>
        <taxon>Chroococcales</taxon>
        <taxon>Chroococcaceae</taxon>
        <taxon>Gloeocapsopsis</taxon>
    </lineage>
</organism>
<sequence length="151" mass="16982">MWDFTNTLNWDPVLRRTYNAQPATADGDQFIPIPPITTVVDSSIIMIGAKNSLAKPSWYLAGSVSSQLLITPSSTTEFVSVVENSRKRIGLNRLNLFRFNNYNTSQVLIEINLARWHKQMYLEVWKYSGSIGDLEAGLARIESKIDTLNSG</sequence>
<gene>
    <name evidence="1" type="ORF">IQ230_13825</name>
</gene>
<dbReference type="RefSeq" id="WP_193932550.1">
    <property type="nucleotide sequence ID" value="NZ_CAWPMZ010000062.1"/>
</dbReference>
<keyword evidence="2" id="KW-1185">Reference proteome</keyword>
<comment type="caution">
    <text evidence="1">The sequence shown here is derived from an EMBL/GenBank/DDBJ whole genome shotgun (WGS) entry which is preliminary data.</text>
</comment>
<proteinExistence type="predicted"/>
<evidence type="ECO:0000313" key="2">
    <source>
        <dbReference type="Proteomes" id="UP000651156"/>
    </source>
</evidence>
<dbReference type="EMBL" id="JADEWN010000032">
    <property type="protein sequence ID" value="MBE9191405.1"/>
    <property type="molecule type" value="Genomic_DNA"/>
</dbReference>
<evidence type="ECO:0000313" key="1">
    <source>
        <dbReference type="EMBL" id="MBE9191405.1"/>
    </source>
</evidence>
<name>A0ABR9UTN0_9CHRO</name>
<dbReference type="Proteomes" id="UP000651156">
    <property type="component" value="Unassembled WGS sequence"/>
</dbReference>